<dbReference type="InterPro" id="IPR011877">
    <property type="entry name" value="Ribokinase"/>
</dbReference>
<dbReference type="OrthoDB" id="9775849at2"/>
<keyword evidence="4 12" id="KW-0808">Transferase</keyword>
<reference evidence="15" key="1">
    <citation type="submission" date="2010-11" db="EMBL/GenBank/DDBJ databases">
        <title>The complete genome of Mahella australiensis DSM 15567.</title>
        <authorList>
            <consortium name="US DOE Joint Genome Institute (JGI-PGF)"/>
            <person name="Lucas S."/>
            <person name="Copeland A."/>
            <person name="Lapidus A."/>
            <person name="Bruce D."/>
            <person name="Goodwin L."/>
            <person name="Pitluck S."/>
            <person name="Kyrpides N."/>
            <person name="Mavromatis K."/>
            <person name="Pagani I."/>
            <person name="Ivanova N."/>
            <person name="Teshima H."/>
            <person name="Brettin T."/>
            <person name="Detter J.C."/>
            <person name="Han C."/>
            <person name="Tapia R."/>
            <person name="Land M."/>
            <person name="Hauser L."/>
            <person name="Markowitz V."/>
            <person name="Cheng J.-F."/>
            <person name="Hugenholtz P."/>
            <person name="Woyke T."/>
            <person name="Wu D."/>
            <person name="Spring S."/>
            <person name="Pukall R."/>
            <person name="Steenblock K."/>
            <person name="Schneider S."/>
            <person name="Klenk H.-P."/>
            <person name="Eisen J.A."/>
        </authorList>
    </citation>
    <scope>NUCLEOTIDE SEQUENCE [LARGE SCALE GENOMIC DNA]</scope>
    <source>
        <strain evidence="15">DSM 15567 / CIP 107919 / 50-1 BON</strain>
    </source>
</reference>
<keyword evidence="8 12" id="KW-0067">ATP-binding</keyword>
<evidence type="ECO:0000256" key="7">
    <source>
        <dbReference type="ARBA" id="ARBA00022777"/>
    </source>
</evidence>
<keyword evidence="5 12" id="KW-0479">Metal-binding</keyword>
<feature type="domain" description="Carbohydrate kinase PfkB" evidence="13">
    <location>
        <begin position="6"/>
        <end position="296"/>
    </location>
</feature>
<evidence type="ECO:0000259" key="13">
    <source>
        <dbReference type="Pfam" id="PF00294"/>
    </source>
</evidence>
<comment type="pathway">
    <text evidence="12">Carbohydrate metabolism; D-ribose degradation; D-ribose 5-phosphate from beta-D-ribopyranose: step 2/2.</text>
</comment>
<gene>
    <name evidence="12" type="primary">rbsK</name>
    <name evidence="14" type="ordered locus">Mahau_2364</name>
</gene>
<comment type="cofactor">
    <cofactor evidence="12">
        <name>Mg(2+)</name>
        <dbReference type="ChEBI" id="CHEBI:18420"/>
    </cofactor>
    <text evidence="12">Requires a divalent cation, most likely magnesium in vivo, as an electrophilic catalyst to aid phosphoryl group transfer. It is the chelate of the metal and the nucleotide that is the actual substrate.</text>
</comment>
<evidence type="ECO:0000313" key="15">
    <source>
        <dbReference type="Proteomes" id="UP000008457"/>
    </source>
</evidence>
<dbReference type="PANTHER" id="PTHR10584:SF166">
    <property type="entry name" value="RIBOKINASE"/>
    <property type="match status" value="1"/>
</dbReference>
<evidence type="ECO:0000313" key="14">
    <source>
        <dbReference type="EMBL" id="AEE97528.1"/>
    </source>
</evidence>
<evidence type="ECO:0000256" key="4">
    <source>
        <dbReference type="ARBA" id="ARBA00022679"/>
    </source>
</evidence>
<keyword evidence="6 12" id="KW-0547">Nucleotide-binding</keyword>
<dbReference type="GO" id="GO:0004747">
    <property type="term" value="F:ribokinase activity"/>
    <property type="evidence" value="ECO:0007669"/>
    <property type="project" value="UniProtKB-UniRule"/>
</dbReference>
<protein>
    <recommendedName>
        <fullName evidence="3 12">Ribokinase</fullName>
        <shortName evidence="12">RK</shortName>
        <ecNumber evidence="2 12">2.7.1.15</ecNumber>
    </recommendedName>
</protein>
<dbReference type="InterPro" id="IPR011611">
    <property type="entry name" value="PfkB_dom"/>
</dbReference>
<name>F3ZWB9_MAHA5</name>
<dbReference type="InterPro" id="IPR002173">
    <property type="entry name" value="Carboh/pur_kinase_PfkB_CS"/>
</dbReference>
<dbReference type="InterPro" id="IPR002139">
    <property type="entry name" value="Ribo/fructo_kinase"/>
</dbReference>
<evidence type="ECO:0000256" key="11">
    <source>
        <dbReference type="ARBA" id="ARBA00023277"/>
    </source>
</evidence>
<dbReference type="GO" id="GO:0005737">
    <property type="term" value="C:cytoplasm"/>
    <property type="evidence" value="ECO:0007669"/>
    <property type="project" value="UniProtKB-SubCell"/>
</dbReference>
<dbReference type="GO" id="GO:0019303">
    <property type="term" value="P:D-ribose catabolic process"/>
    <property type="evidence" value="ECO:0007669"/>
    <property type="project" value="UniProtKB-UniRule"/>
</dbReference>
<evidence type="ECO:0000256" key="12">
    <source>
        <dbReference type="HAMAP-Rule" id="MF_01987"/>
    </source>
</evidence>
<comment type="similarity">
    <text evidence="12">Belongs to the carbohydrate kinase PfkB family. Ribokinase subfamily.</text>
</comment>
<dbReference type="EC" id="2.7.1.15" evidence="2 12"/>
<comment type="subunit">
    <text evidence="12">Homodimer.</text>
</comment>
<dbReference type="EMBL" id="CP002360">
    <property type="protein sequence ID" value="AEE97528.1"/>
    <property type="molecule type" value="Genomic_DNA"/>
</dbReference>
<dbReference type="PROSITE" id="PS00583">
    <property type="entry name" value="PFKB_KINASES_1"/>
    <property type="match status" value="1"/>
</dbReference>
<comment type="catalytic activity">
    <reaction evidence="12">
        <text>D-ribose + ATP = D-ribose 5-phosphate + ADP + H(+)</text>
        <dbReference type="Rhea" id="RHEA:13697"/>
        <dbReference type="ChEBI" id="CHEBI:15378"/>
        <dbReference type="ChEBI" id="CHEBI:30616"/>
        <dbReference type="ChEBI" id="CHEBI:47013"/>
        <dbReference type="ChEBI" id="CHEBI:78346"/>
        <dbReference type="ChEBI" id="CHEBI:456216"/>
        <dbReference type="EC" id="2.7.1.15"/>
    </reaction>
</comment>
<reference evidence="14 15" key="2">
    <citation type="journal article" date="2011" name="Stand. Genomic Sci.">
        <title>Complete genome sequence of Mahella australiensis type strain (50-1 BON).</title>
        <authorList>
            <person name="Sikorski J."/>
            <person name="Teshima H."/>
            <person name="Nolan M."/>
            <person name="Lucas S."/>
            <person name="Hammon N."/>
            <person name="Deshpande S."/>
            <person name="Cheng J.F."/>
            <person name="Pitluck S."/>
            <person name="Liolios K."/>
            <person name="Pagani I."/>
            <person name="Ivanova N."/>
            <person name="Huntemann M."/>
            <person name="Mavromatis K."/>
            <person name="Ovchinikova G."/>
            <person name="Pati A."/>
            <person name="Tapia R."/>
            <person name="Han C."/>
            <person name="Goodwin L."/>
            <person name="Chen A."/>
            <person name="Palaniappan K."/>
            <person name="Land M."/>
            <person name="Hauser L."/>
            <person name="Ngatchou-Djao O.D."/>
            <person name="Rohde M."/>
            <person name="Pukall R."/>
            <person name="Spring S."/>
            <person name="Abt B."/>
            <person name="Goker M."/>
            <person name="Detter J.C."/>
            <person name="Woyke T."/>
            <person name="Bristow J."/>
            <person name="Markowitz V."/>
            <person name="Hugenholtz P."/>
            <person name="Eisen J.A."/>
            <person name="Kyrpides N.C."/>
            <person name="Klenk H.P."/>
            <person name="Lapidus A."/>
        </authorList>
    </citation>
    <scope>NUCLEOTIDE SEQUENCE [LARGE SCALE GENOMIC DNA]</scope>
    <source>
        <strain evidence="15">DSM 15567 / CIP 107919 / 50-1 BON</strain>
    </source>
</reference>
<dbReference type="PANTHER" id="PTHR10584">
    <property type="entry name" value="SUGAR KINASE"/>
    <property type="match status" value="1"/>
</dbReference>
<dbReference type="UniPathway" id="UPA00916">
    <property type="reaction ID" value="UER00889"/>
</dbReference>
<dbReference type="AlphaFoldDB" id="F3ZWB9"/>
<feature type="binding site" evidence="12">
    <location>
        <position position="248"/>
    </location>
    <ligand>
        <name>K(+)</name>
        <dbReference type="ChEBI" id="CHEBI:29103"/>
    </ligand>
</feature>
<keyword evidence="9 12" id="KW-0460">Magnesium</keyword>
<evidence type="ECO:0000256" key="3">
    <source>
        <dbReference type="ARBA" id="ARBA00016943"/>
    </source>
</evidence>
<comment type="subcellular location">
    <subcellularLocation>
        <location evidence="12">Cytoplasm</location>
    </subcellularLocation>
</comment>
<evidence type="ECO:0000256" key="5">
    <source>
        <dbReference type="ARBA" id="ARBA00022723"/>
    </source>
</evidence>
<evidence type="ECO:0000256" key="1">
    <source>
        <dbReference type="ARBA" id="ARBA00005380"/>
    </source>
</evidence>
<keyword evidence="15" id="KW-1185">Reference proteome</keyword>
<accession>F3ZWB9</accession>
<keyword evidence="11 12" id="KW-0119">Carbohydrate metabolism</keyword>
<feature type="binding site" evidence="12">
    <location>
        <position position="142"/>
    </location>
    <ligand>
        <name>substrate</name>
    </ligand>
</feature>
<dbReference type="Pfam" id="PF00294">
    <property type="entry name" value="PfkB"/>
    <property type="match status" value="1"/>
</dbReference>
<dbReference type="eggNOG" id="COG0524">
    <property type="taxonomic scope" value="Bacteria"/>
</dbReference>
<proteinExistence type="inferred from homology"/>
<dbReference type="RefSeq" id="WP_013781954.1">
    <property type="nucleotide sequence ID" value="NC_015520.1"/>
</dbReference>
<evidence type="ECO:0000256" key="6">
    <source>
        <dbReference type="ARBA" id="ARBA00022741"/>
    </source>
</evidence>
<comment type="caution">
    <text evidence="12">Lacks conserved residue(s) required for the propagation of feature annotation.</text>
</comment>
<feature type="binding site" evidence="12">
    <location>
        <position position="289"/>
    </location>
    <ligand>
        <name>K(+)</name>
        <dbReference type="ChEBI" id="CHEBI:29103"/>
    </ligand>
</feature>
<evidence type="ECO:0000256" key="9">
    <source>
        <dbReference type="ARBA" id="ARBA00022842"/>
    </source>
</evidence>
<dbReference type="CDD" id="cd01174">
    <property type="entry name" value="ribokinase"/>
    <property type="match status" value="1"/>
</dbReference>
<feature type="binding site" evidence="12">
    <location>
        <begin position="42"/>
        <end position="46"/>
    </location>
    <ligand>
        <name>substrate</name>
    </ligand>
</feature>
<dbReference type="InterPro" id="IPR029056">
    <property type="entry name" value="Ribokinase-like"/>
</dbReference>
<feature type="binding site" evidence="12">
    <location>
        <position position="287"/>
    </location>
    <ligand>
        <name>K(+)</name>
        <dbReference type="ChEBI" id="CHEBI:29103"/>
    </ligand>
</feature>
<dbReference type="PRINTS" id="PR00990">
    <property type="entry name" value="RIBOKINASE"/>
</dbReference>
<dbReference type="STRING" id="697281.Mahau_2364"/>
<feature type="binding site" evidence="12">
    <location>
        <position position="284"/>
    </location>
    <ligand>
        <name>K(+)</name>
        <dbReference type="ChEBI" id="CHEBI:29103"/>
    </ligand>
</feature>
<dbReference type="HAMAP" id="MF_01987">
    <property type="entry name" value="Ribokinase"/>
    <property type="match status" value="1"/>
</dbReference>
<evidence type="ECO:0000256" key="2">
    <source>
        <dbReference type="ARBA" id="ARBA00012035"/>
    </source>
</evidence>
<dbReference type="Proteomes" id="UP000008457">
    <property type="component" value="Chromosome"/>
</dbReference>
<dbReference type="HOGENOM" id="CLU_027634_2_2_9"/>
<keyword evidence="12" id="KW-0963">Cytoplasm</keyword>
<keyword evidence="7 12" id="KW-0418">Kinase</keyword>
<feature type="binding site" evidence="12">
    <location>
        <position position="186"/>
    </location>
    <ligand>
        <name>ATP</name>
        <dbReference type="ChEBI" id="CHEBI:30616"/>
    </ligand>
</feature>
<keyword evidence="10 12" id="KW-0630">Potassium</keyword>
<comment type="similarity">
    <text evidence="1">Belongs to the carbohydrate kinase pfkB family.</text>
</comment>
<dbReference type="NCBIfam" id="TIGR02152">
    <property type="entry name" value="D_ribokin_bact"/>
    <property type="match status" value="1"/>
</dbReference>
<evidence type="ECO:0000256" key="8">
    <source>
        <dbReference type="ARBA" id="ARBA00022840"/>
    </source>
</evidence>
<comment type="activity regulation">
    <text evidence="12">Activated by a monovalent cation that binds near, but not in, the active site. The most likely occupant of the site in vivo is potassium. Ion binding induces a conformational change that may alter substrate affinity.</text>
</comment>
<dbReference type="SUPFAM" id="SSF53613">
    <property type="entry name" value="Ribokinase-like"/>
    <property type="match status" value="1"/>
</dbReference>
<feature type="binding site" evidence="12">
    <location>
        <begin position="14"/>
        <end position="16"/>
    </location>
    <ligand>
        <name>substrate</name>
    </ligand>
</feature>
<evidence type="ECO:0000256" key="10">
    <source>
        <dbReference type="ARBA" id="ARBA00022958"/>
    </source>
</evidence>
<dbReference type="Gene3D" id="3.40.1190.20">
    <property type="match status" value="1"/>
</dbReference>
<feature type="binding site" evidence="12">
    <location>
        <position position="250"/>
    </location>
    <ligand>
        <name>K(+)</name>
        <dbReference type="ChEBI" id="CHEBI:29103"/>
    </ligand>
</feature>
<organism evidence="14 15">
    <name type="scientific">Mahella australiensis (strain DSM 15567 / CIP 107919 / 50-1 BON)</name>
    <dbReference type="NCBI Taxonomy" id="697281"/>
    <lineage>
        <taxon>Bacteria</taxon>
        <taxon>Bacillati</taxon>
        <taxon>Bacillota</taxon>
        <taxon>Clostridia</taxon>
        <taxon>Thermoanaerobacterales</taxon>
        <taxon>Thermoanaerobacterales Family IV. Incertae Sedis</taxon>
        <taxon>Mahella</taxon>
    </lineage>
</organism>
<dbReference type="GO" id="GO:0046872">
    <property type="term" value="F:metal ion binding"/>
    <property type="evidence" value="ECO:0007669"/>
    <property type="project" value="UniProtKB-KW"/>
</dbReference>
<comment type="function">
    <text evidence="12">Catalyzes the phosphorylation of ribose at O-5 in a reaction requiring ATP and magnesium. The resulting D-ribose-5-phosphate can then be used either for sythesis of nucleotides, histidine, and tryptophan, or as a component of the pentose phosphate pathway.</text>
</comment>
<feature type="binding site" evidence="12">
    <location>
        <begin position="222"/>
        <end position="227"/>
    </location>
    <ligand>
        <name>ATP</name>
        <dbReference type="ChEBI" id="CHEBI:30616"/>
    </ligand>
</feature>
<sequence>MYKDIDILVLGSLDMDLTVETDRRPYPGETLKSRAFYKSPGGKGNNQAVAIARLGGNVAFAGCVGRDSYGEQLVANLAKNNVRTSDILTLDNIDTGLAFINVFRGQNTIISYQGANSQCTIERMRHCEGLIERATILLMQLEIPIDTVIWAASIARRSDTMVVLNPSPAVPLDDELYGSIDVLVLNKFEAQELLGMEVKEDADCEKMIAMFLDQGVKNVFITLGDKGVMYNYKGTVKRRPAYNVKVVDPTGAGSAFTGGLCYALTRGMDIDRAADYASAVAAIAITRMGAQSALPSAMEVERFLATPRN</sequence>
<dbReference type="GO" id="GO:0005524">
    <property type="term" value="F:ATP binding"/>
    <property type="evidence" value="ECO:0007669"/>
    <property type="project" value="UniProtKB-UniRule"/>
</dbReference>
<dbReference type="KEGG" id="mas:Mahau_2364"/>